<dbReference type="EMBL" id="JAIXMP010000018">
    <property type="protein sequence ID" value="KAI9258796.1"/>
    <property type="molecule type" value="Genomic_DNA"/>
</dbReference>
<proteinExistence type="predicted"/>
<dbReference type="AlphaFoldDB" id="A0AAD5K6U6"/>
<reference evidence="1" key="2">
    <citation type="submission" date="2023-02" db="EMBL/GenBank/DDBJ databases">
        <authorList>
            <consortium name="DOE Joint Genome Institute"/>
            <person name="Mondo S.J."/>
            <person name="Chang Y."/>
            <person name="Wang Y."/>
            <person name="Ahrendt S."/>
            <person name="Andreopoulos W."/>
            <person name="Barry K."/>
            <person name="Beard J."/>
            <person name="Benny G.L."/>
            <person name="Blankenship S."/>
            <person name="Bonito G."/>
            <person name="Cuomo C."/>
            <person name="Desiro A."/>
            <person name="Gervers K.A."/>
            <person name="Hundley H."/>
            <person name="Kuo A."/>
            <person name="LaButti K."/>
            <person name="Lang B.F."/>
            <person name="Lipzen A."/>
            <person name="O'Donnell K."/>
            <person name="Pangilinan J."/>
            <person name="Reynolds N."/>
            <person name="Sandor L."/>
            <person name="Smith M.W."/>
            <person name="Tsang A."/>
            <person name="Grigoriev I.V."/>
            <person name="Stajich J.E."/>
            <person name="Spatafora J.W."/>
        </authorList>
    </citation>
    <scope>NUCLEOTIDE SEQUENCE</scope>
    <source>
        <strain evidence="1">RSA 2281</strain>
    </source>
</reference>
<dbReference type="PANTHER" id="PTHR28181:SF1">
    <property type="entry name" value="COLD TOLERANCE PROTEIN 1"/>
    <property type="match status" value="1"/>
</dbReference>
<dbReference type="InterPro" id="IPR050849">
    <property type="entry name" value="HAD-like_hydrolase_phosphatase"/>
</dbReference>
<dbReference type="Proteomes" id="UP001209540">
    <property type="component" value="Unassembled WGS sequence"/>
</dbReference>
<reference evidence="1" key="1">
    <citation type="journal article" date="2022" name="IScience">
        <title>Evolution of zygomycete secretomes and the origins of terrestrial fungal ecologies.</title>
        <authorList>
            <person name="Chang Y."/>
            <person name="Wang Y."/>
            <person name="Mondo S."/>
            <person name="Ahrendt S."/>
            <person name="Andreopoulos W."/>
            <person name="Barry K."/>
            <person name="Beard J."/>
            <person name="Benny G.L."/>
            <person name="Blankenship S."/>
            <person name="Bonito G."/>
            <person name="Cuomo C."/>
            <person name="Desiro A."/>
            <person name="Gervers K.A."/>
            <person name="Hundley H."/>
            <person name="Kuo A."/>
            <person name="LaButti K."/>
            <person name="Lang B.F."/>
            <person name="Lipzen A."/>
            <person name="O'Donnell K."/>
            <person name="Pangilinan J."/>
            <person name="Reynolds N."/>
            <person name="Sandor L."/>
            <person name="Smith M.E."/>
            <person name="Tsang A."/>
            <person name="Grigoriev I.V."/>
            <person name="Stajich J.E."/>
            <person name="Spatafora J.W."/>
        </authorList>
    </citation>
    <scope>NUCLEOTIDE SEQUENCE</scope>
    <source>
        <strain evidence="1">RSA 2281</strain>
    </source>
</reference>
<dbReference type="InterPro" id="IPR036412">
    <property type="entry name" value="HAD-like_sf"/>
</dbReference>
<dbReference type="PANTHER" id="PTHR28181">
    <property type="entry name" value="UPF0655 PROTEIN YCR015C"/>
    <property type="match status" value="1"/>
</dbReference>
<dbReference type="SUPFAM" id="SSF56784">
    <property type="entry name" value="HAD-like"/>
    <property type="match status" value="1"/>
</dbReference>
<evidence type="ECO:0000313" key="2">
    <source>
        <dbReference type="Proteomes" id="UP001209540"/>
    </source>
</evidence>
<name>A0AAD5K6U6_9FUNG</name>
<organism evidence="1 2">
    <name type="scientific">Phascolomyces articulosus</name>
    <dbReference type="NCBI Taxonomy" id="60185"/>
    <lineage>
        <taxon>Eukaryota</taxon>
        <taxon>Fungi</taxon>
        <taxon>Fungi incertae sedis</taxon>
        <taxon>Mucoromycota</taxon>
        <taxon>Mucoromycotina</taxon>
        <taxon>Mucoromycetes</taxon>
        <taxon>Mucorales</taxon>
        <taxon>Lichtheimiaceae</taxon>
        <taxon>Phascolomyces</taxon>
    </lineage>
</organism>
<evidence type="ECO:0000313" key="1">
    <source>
        <dbReference type="EMBL" id="KAI9258796.1"/>
    </source>
</evidence>
<accession>A0AAD5K6U6</accession>
<gene>
    <name evidence="1" type="ORF">BDA99DRAFT_440288</name>
</gene>
<sequence length="267" mass="30784">MVLVDFDETISTIETTPLLGQFGLDTNNNTLPWQYFIDTYMEDYNRIEASLPETIQPEDRIKRFREAEEASLTRLNEHHVFQGLTRQQIFDKATDMAGEILKKNALLTLKSASRSNRLRVISLNWSKDWIRGFLAPLELSYEQIYCNDLVYDRKGKATGEIKMDVLTSYDKKVLMKRIKKHLRKGTPIIYIGDSGGDVLPLVNADAGIVIGNRSSLLRSLKEDFNRTVIENTLPALKKQPTIYRVDNWDQIKDSKILLPPHHYKTKP</sequence>
<dbReference type="InterPro" id="IPR023214">
    <property type="entry name" value="HAD_sf"/>
</dbReference>
<dbReference type="Gene3D" id="3.40.50.1000">
    <property type="entry name" value="HAD superfamily/HAD-like"/>
    <property type="match status" value="1"/>
</dbReference>
<protein>
    <submittedName>
        <fullName evidence="1">HAD-like domain-containing protein</fullName>
    </submittedName>
</protein>
<keyword evidence="2" id="KW-1185">Reference proteome</keyword>
<comment type="caution">
    <text evidence="1">The sequence shown here is derived from an EMBL/GenBank/DDBJ whole genome shotgun (WGS) entry which is preliminary data.</text>
</comment>